<evidence type="ECO:0000313" key="3">
    <source>
        <dbReference type="EMBL" id="ECJ4506260.1"/>
    </source>
</evidence>
<dbReference type="Proteomes" id="UP000839747">
    <property type="component" value="Unassembled WGS sequence"/>
</dbReference>
<dbReference type="AlphaFoldDB" id="A0A5Y3XAA9"/>
<dbReference type="InterPro" id="IPR047650">
    <property type="entry name" value="Transpos_IS110"/>
</dbReference>
<comment type="caution">
    <text evidence="3">The sequence shown here is derived from an EMBL/GenBank/DDBJ whole genome shotgun (WGS) entry which is preliminary data.</text>
</comment>
<reference evidence="3" key="1">
    <citation type="submission" date="2018-06" db="EMBL/GenBank/DDBJ databases">
        <authorList>
            <person name="Ashton P.M."/>
            <person name="Dallman T."/>
            <person name="Nair S."/>
            <person name="De Pinna E."/>
            <person name="Peters T."/>
            <person name="Grant K."/>
        </authorList>
    </citation>
    <scope>NUCLEOTIDE SEQUENCE [LARGE SCALE GENOMIC DNA]</scope>
    <source>
        <strain evidence="3">318584</strain>
    </source>
</reference>
<dbReference type="PANTHER" id="PTHR33055">
    <property type="entry name" value="TRANSPOSASE FOR INSERTION SEQUENCE ELEMENT IS1111A"/>
    <property type="match status" value="1"/>
</dbReference>
<feature type="domain" description="Transposase IS110-like N-terminal" evidence="1">
    <location>
        <begin position="17"/>
        <end position="160"/>
    </location>
</feature>
<proteinExistence type="predicted"/>
<organism evidence="3">
    <name type="scientific">Salmonella enterica subsp. salamae</name>
    <dbReference type="NCBI Taxonomy" id="59202"/>
    <lineage>
        <taxon>Bacteria</taxon>
        <taxon>Pseudomonadati</taxon>
        <taxon>Pseudomonadota</taxon>
        <taxon>Gammaproteobacteria</taxon>
        <taxon>Enterobacterales</taxon>
        <taxon>Enterobacteriaceae</taxon>
        <taxon>Salmonella</taxon>
    </lineage>
</organism>
<sequence>MRQHKSSTEKVKTSVAFDVCKATLDGHILVDGKVFSVPNADDGFDQIAAILADYHISLVLMESTGGYEDAAACFFQSIGYDVVVVNPRHARRFAQSMGIMAKTDRIDAAVLAQFASVLDSLPDRERYIRPLTDETRKFLSRMVTRRRQIVELITVEKQHLSCADDYSRQSINMVLPFLQAQLKDINDDISFYVKKNFSYLSKILSEIPGVGKQAVGVLIGDVPELGRIDNRQLSAVIGVAPFNHDSGKMRGRRFISGGRKQVRNVLYMGIISATRFNPVIKAFYERKLNEGKPKKVALIACMHKLLRIINAMVRDGTSFNPSLHTVS</sequence>
<dbReference type="InterPro" id="IPR003346">
    <property type="entry name" value="Transposase_20"/>
</dbReference>
<accession>A0A5Y3XAA9</accession>
<dbReference type="GO" id="GO:0004803">
    <property type="term" value="F:transposase activity"/>
    <property type="evidence" value="ECO:0007669"/>
    <property type="project" value="InterPro"/>
</dbReference>
<dbReference type="GO" id="GO:0006313">
    <property type="term" value="P:DNA transposition"/>
    <property type="evidence" value="ECO:0007669"/>
    <property type="project" value="InterPro"/>
</dbReference>
<gene>
    <name evidence="3" type="ORF">DNU24_11110</name>
</gene>
<dbReference type="EMBL" id="AAIYKG010000009">
    <property type="protein sequence ID" value="ECJ4506260.1"/>
    <property type="molecule type" value="Genomic_DNA"/>
</dbReference>
<dbReference type="PANTHER" id="PTHR33055:SF13">
    <property type="entry name" value="TRANSPOSASE"/>
    <property type="match status" value="1"/>
</dbReference>
<dbReference type="InterPro" id="IPR002525">
    <property type="entry name" value="Transp_IS110-like_N"/>
</dbReference>
<dbReference type="Pfam" id="PF02371">
    <property type="entry name" value="Transposase_20"/>
    <property type="match status" value="1"/>
</dbReference>
<evidence type="ECO:0000259" key="2">
    <source>
        <dbReference type="Pfam" id="PF02371"/>
    </source>
</evidence>
<dbReference type="NCBIfam" id="NF033542">
    <property type="entry name" value="transpos_IS110"/>
    <property type="match status" value="1"/>
</dbReference>
<protein>
    <submittedName>
        <fullName evidence="3">IS110 family transposase</fullName>
    </submittedName>
</protein>
<dbReference type="Pfam" id="PF01548">
    <property type="entry name" value="DEDD_Tnp_IS110"/>
    <property type="match status" value="1"/>
</dbReference>
<feature type="domain" description="Transposase IS116/IS110/IS902 C-terminal" evidence="2">
    <location>
        <begin position="202"/>
        <end position="285"/>
    </location>
</feature>
<evidence type="ECO:0000259" key="1">
    <source>
        <dbReference type="Pfam" id="PF01548"/>
    </source>
</evidence>
<name>A0A5Y3XAA9_SALER</name>
<dbReference type="GO" id="GO:0003677">
    <property type="term" value="F:DNA binding"/>
    <property type="evidence" value="ECO:0007669"/>
    <property type="project" value="InterPro"/>
</dbReference>